<feature type="domain" description="Phosphoadenosine phosphosulphate reductase" evidence="2">
    <location>
        <begin position="30"/>
        <end position="227"/>
    </location>
</feature>
<dbReference type="Proteomes" id="UP000192656">
    <property type="component" value="Unassembled WGS sequence"/>
</dbReference>
<feature type="compositionally biased region" description="Basic and acidic residues" evidence="1">
    <location>
        <begin position="155"/>
        <end position="170"/>
    </location>
</feature>
<dbReference type="SUPFAM" id="SSF52402">
    <property type="entry name" value="Adenine nucleotide alpha hydrolases-like"/>
    <property type="match status" value="1"/>
</dbReference>
<organism evidence="3 4">
    <name type="scientific">Fulvimarina manganoxydans</name>
    <dbReference type="NCBI Taxonomy" id="937218"/>
    <lineage>
        <taxon>Bacteria</taxon>
        <taxon>Pseudomonadati</taxon>
        <taxon>Pseudomonadota</taxon>
        <taxon>Alphaproteobacteria</taxon>
        <taxon>Hyphomicrobiales</taxon>
        <taxon>Aurantimonadaceae</taxon>
        <taxon>Fulvimarina</taxon>
    </lineage>
</organism>
<sequence length="285" mass="31870">MTQTAFDFGPRQHAVPDQIRDLIASGALFVINHSAGKDSQAMAIVIRSLVPADQILVIHADLGRVEWPGNVEHIRETIGELPLIVCRNENKDFLSMTANRGMFPSPKNRQCTSDLKRGPIHREIARYLHAHPRFGGRVVDCIGLRAEESPGRAKREVLVNDSEREHEAKRTKGTKLSKAAAGREWWTWLPVHGMTIGEVWATIADAGQKRHYAYDLGMSRLSCCFCIMASASDLATAARARPELYREYVELEREIGQTMMMPAKGVKRTLEDVTGIRIDEMRAAA</sequence>
<keyword evidence="4" id="KW-1185">Reference proteome</keyword>
<dbReference type="PANTHER" id="PTHR43196">
    <property type="entry name" value="SULFATE ADENYLYLTRANSFERASE SUBUNIT 2"/>
    <property type="match status" value="1"/>
</dbReference>
<evidence type="ECO:0000256" key="1">
    <source>
        <dbReference type="SAM" id="MobiDB-lite"/>
    </source>
</evidence>
<evidence type="ECO:0000313" key="3">
    <source>
        <dbReference type="EMBL" id="SMC58336.1"/>
    </source>
</evidence>
<dbReference type="Gene3D" id="3.40.50.620">
    <property type="entry name" value="HUPs"/>
    <property type="match status" value="1"/>
</dbReference>
<gene>
    <name evidence="3" type="ORF">SAMN06297251_10469</name>
</gene>
<dbReference type="InterPro" id="IPR050128">
    <property type="entry name" value="Sulfate_adenylyltrnsfr_sub2"/>
</dbReference>
<reference evidence="3 4" key="1">
    <citation type="submission" date="2017-04" db="EMBL/GenBank/DDBJ databases">
        <authorList>
            <person name="Afonso C.L."/>
            <person name="Miller P.J."/>
            <person name="Scott M.A."/>
            <person name="Spackman E."/>
            <person name="Goraichik I."/>
            <person name="Dimitrov K.M."/>
            <person name="Suarez D.L."/>
            <person name="Swayne D.E."/>
        </authorList>
    </citation>
    <scope>NUCLEOTIDE SEQUENCE [LARGE SCALE GENOMIC DNA]</scope>
    <source>
        <strain evidence="3 4">CGMCC 1.10972</strain>
    </source>
</reference>
<evidence type="ECO:0000259" key="2">
    <source>
        <dbReference type="Pfam" id="PF01507"/>
    </source>
</evidence>
<feature type="region of interest" description="Disordered" evidence="1">
    <location>
        <begin position="155"/>
        <end position="174"/>
    </location>
</feature>
<dbReference type="AlphaFoldDB" id="A0A1W2ACF0"/>
<accession>A0A1W2ACF0</accession>
<dbReference type="PANTHER" id="PTHR43196:SF2">
    <property type="entry name" value="PHOSPHOADENOSINE PHOSPHOSULFATE REDUCTASE"/>
    <property type="match status" value="1"/>
</dbReference>
<name>A0A1W2ACF0_9HYPH</name>
<protein>
    <submittedName>
        <fullName evidence="3">3'-phosphoadenosine 5'-phosphosulfate sulfotransferase (PAPS reductase)/FAD synthetase</fullName>
    </submittedName>
</protein>
<dbReference type="STRING" id="937218.SAMN06297251_10469"/>
<dbReference type="GO" id="GO:0016740">
    <property type="term" value="F:transferase activity"/>
    <property type="evidence" value="ECO:0007669"/>
    <property type="project" value="UniProtKB-KW"/>
</dbReference>
<dbReference type="RefSeq" id="WP_084409210.1">
    <property type="nucleotide sequence ID" value="NZ_FWXR01000004.1"/>
</dbReference>
<proteinExistence type="predicted"/>
<keyword evidence="3" id="KW-0808">Transferase</keyword>
<dbReference type="InterPro" id="IPR002500">
    <property type="entry name" value="PAPS_reduct_dom"/>
</dbReference>
<evidence type="ECO:0000313" key="4">
    <source>
        <dbReference type="Proteomes" id="UP000192656"/>
    </source>
</evidence>
<dbReference type="Pfam" id="PF01507">
    <property type="entry name" value="PAPS_reduct"/>
    <property type="match status" value="1"/>
</dbReference>
<dbReference type="InterPro" id="IPR014729">
    <property type="entry name" value="Rossmann-like_a/b/a_fold"/>
</dbReference>
<dbReference type="EMBL" id="FWXR01000004">
    <property type="protein sequence ID" value="SMC58336.1"/>
    <property type="molecule type" value="Genomic_DNA"/>
</dbReference>